<accession>A0A9W5UVZ6</accession>
<reference evidence="1" key="1">
    <citation type="submission" date="2021-01" db="EMBL/GenBank/DDBJ databases">
        <title>Whole genome shotgun sequence of Verrucosispora sediminis NBRC 107745.</title>
        <authorList>
            <person name="Komaki H."/>
            <person name="Tamura T."/>
        </authorList>
    </citation>
    <scope>NUCLEOTIDE SEQUENCE</scope>
    <source>
        <strain evidence="1">NBRC 107745</strain>
    </source>
</reference>
<organism evidence="1 2">
    <name type="scientific">Micromonospora sediminimaris</name>
    <dbReference type="NCBI Taxonomy" id="547162"/>
    <lineage>
        <taxon>Bacteria</taxon>
        <taxon>Bacillati</taxon>
        <taxon>Actinomycetota</taxon>
        <taxon>Actinomycetes</taxon>
        <taxon>Micromonosporales</taxon>
        <taxon>Micromonosporaceae</taxon>
        <taxon>Micromonospora</taxon>
    </lineage>
</organism>
<evidence type="ECO:0000313" key="1">
    <source>
        <dbReference type="EMBL" id="GIJ35561.1"/>
    </source>
</evidence>
<proteinExistence type="predicted"/>
<evidence type="ECO:0008006" key="3">
    <source>
        <dbReference type="Google" id="ProtNLM"/>
    </source>
</evidence>
<comment type="caution">
    <text evidence="1">The sequence shown here is derived from an EMBL/GenBank/DDBJ whole genome shotgun (WGS) entry which is preliminary data.</text>
</comment>
<gene>
    <name evidence="1" type="ORF">Vse01_47090</name>
</gene>
<dbReference type="Proteomes" id="UP000607311">
    <property type="component" value="Unassembled WGS sequence"/>
</dbReference>
<protein>
    <recommendedName>
        <fullName evidence="3">DUF3558 domain-containing protein</fullName>
    </recommendedName>
</protein>
<evidence type="ECO:0000313" key="2">
    <source>
        <dbReference type="Proteomes" id="UP000607311"/>
    </source>
</evidence>
<sequence>MPAAGTGPAVPCERRSSVLGVVEQPGPVAAGRQKGAEPVRRLILPAVLAAALALTGCDSAEPAPPAAGPGADVETDLDVSADGAGTEAPPCPFTAAQISELIGQSMVDDGNCSFGDGKGVAALSVTTASQLAGETTYDYQRQQAEQTYQTVTDLDGDGKGYLAVKDIGAEAVLVGGAGSFTVTLSSFERLGAQPDGYEQALRRLLDALPR</sequence>
<dbReference type="AlphaFoldDB" id="A0A9W5UVZ6"/>
<name>A0A9W5UVZ6_9ACTN</name>
<dbReference type="EMBL" id="BOPD01000032">
    <property type="protein sequence ID" value="GIJ35561.1"/>
    <property type="molecule type" value="Genomic_DNA"/>
</dbReference>
<keyword evidence="2" id="KW-1185">Reference proteome</keyword>